<reference evidence="4" key="3">
    <citation type="journal article" date="2017" name="Nature">
        <title>Genome sequence of the progenitor of the wheat D genome Aegilops tauschii.</title>
        <authorList>
            <person name="Luo M.C."/>
            <person name="Gu Y.Q."/>
            <person name="Puiu D."/>
            <person name="Wang H."/>
            <person name="Twardziok S.O."/>
            <person name="Deal K.R."/>
            <person name="Huo N."/>
            <person name="Zhu T."/>
            <person name="Wang L."/>
            <person name="Wang Y."/>
            <person name="McGuire P.E."/>
            <person name="Liu S."/>
            <person name="Long H."/>
            <person name="Ramasamy R.K."/>
            <person name="Rodriguez J.C."/>
            <person name="Van S.L."/>
            <person name="Yuan L."/>
            <person name="Wang Z."/>
            <person name="Xia Z."/>
            <person name="Xiao L."/>
            <person name="Anderson O.D."/>
            <person name="Ouyang S."/>
            <person name="Liang Y."/>
            <person name="Zimin A.V."/>
            <person name="Pertea G."/>
            <person name="Qi P."/>
            <person name="Bennetzen J.L."/>
            <person name="Dai X."/>
            <person name="Dawson M.W."/>
            <person name="Muller H.G."/>
            <person name="Kugler K."/>
            <person name="Rivarola-Duarte L."/>
            <person name="Spannagl M."/>
            <person name="Mayer K.F.X."/>
            <person name="Lu F.H."/>
            <person name="Bevan M.W."/>
            <person name="Leroy P."/>
            <person name="Li P."/>
            <person name="You F.M."/>
            <person name="Sun Q."/>
            <person name="Liu Z."/>
            <person name="Lyons E."/>
            <person name="Wicker T."/>
            <person name="Salzberg S.L."/>
            <person name="Devos K.M."/>
            <person name="Dvorak J."/>
        </authorList>
    </citation>
    <scope>NUCLEOTIDE SEQUENCE [LARGE SCALE GENOMIC DNA]</scope>
    <source>
        <strain evidence="4">cv. AL8/78</strain>
    </source>
</reference>
<accession>A0A453L7V4</accession>
<dbReference type="SMART" id="SM00343">
    <property type="entry name" value="ZnF_C2HC"/>
    <property type="match status" value="2"/>
</dbReference>
<keyword evidence="5" id="KW-1185">Reference proteome</keyword>
<dbReference type="PANTHER" id="PTHR33087:SF31">
    <property type="entry name" value="OS06G0482850 PROTEIN"/>
    <property type="match status" value="1"/>
</dbReference>
<feature type="compositionally biased region" description="Basic residues" evidence="2">
    <location>
        <begin position="67"/>
        <end position="78"/>
    </location>
</feature>
<dbReference type="GO" id="GO:0003676">
    <property type="term" value="F:nucleic acid binding"/>
    <property type="evidence" value="ECO:0007669"/>
    <property type="project" value="InterPro"/>
</dbReference>
<dbReference type="InterPro" id="IPR053253">
    <property type="entry name" value="Sex_diff_modulator"/>
</dbReference>
<dbReference type="Gene3D" id="4.10.60.10">
    <property type="entry name" value="Zinc finger, CCHC-type"/>
    <property type="match status" value="1"/>
</dbReference>
<organism evidence="4 5">
    <name type="scientific">Aegilops tauschii subsp. strangulata</name>
    <name type="common">Goatgrass</name>
    <dbReference type="NCBI Taxonomy" id="200361"/>
    <lineage>
        <taxon>Eukaryota</taxon>
        <taxon>Viridiplantae</taxon>
        <taxon>Streptophyta</taxon>
        <taxon>Embryophyta</taxon>
        <taxon>Tracheophyta</taxon>
        <taxon>Spermatophyta</taxon>
        <taxon>Magnoliopsida</taxon>
        <taxon>Liliopsida</taxon>
        <taxon>Poales</taxon>
        <taxon>Poaceae</taxon>
        <taxon>BOP clade</taxon>
        <taxon>Pooideae</taxon>
        <taxon>Triticodae</taxon>
        <taxon>Triticeae</taxon>
        <taxon>Triticinae</taxon>
        <taxon>Aegilops</taxon>
    </lineage>
</organism>
<keyword evidence="1" id="KW-0862">Zinc</keyword>
<dbReference type="AlphaFoldDB" id="A0A453L7V4"/>
<feature type="domain" description="CCHC-type" evidence="3">
    <location>
        <begin position="161"/>
        <end position="176"/>
    </location>
</feature>
<evidence type="ECO:0000259" key="3">
    <source>
        <dbReference type="PROSITE" id="PS50158"/>
    </source>
</evidence>
<feature type="region of interest" description="Disordered" evidence="2">
    <location>
        <begin position="194"/>
        <end position="217"/>
    </location>
</feature>
<reference evidence="5" key="1">
    <citation type="journal article" date="2014" name="Science">
        <title>Ancient hybridizations among the ancestral genomes of bread wheat.</title>
        <authorList>
            <consortium name="International Wheat Genome Sequencing Consortium,"/>
            <person name="Marcussen T."/>
            <person name="Sandve S.R."/>
            <person name="Heier L."/>
            <person name="Spannagl M."/>
            <person name="Pfeifer M."/>
            <person name="Jakobsen K.S."/>
            <person name="Wulff B.B."/>
            <person name="Steuernagel B."/>
            <person name="Mayer K.F."/>
            <person name="Olsen O.A."/>
        </authorList>
    </citation>
    <scope>NUCLEOTIDE SEQUENCE [LARGE SCALE GENOMIC DNA]</scope>
    <source>
        <strain evidence="5">cv. AL8/78</strain>
    </source>
</reference>
<reference evidence="5" key="2">
    <citation type="journal article" date="2017" name="Nat. Plants">
        <title>The Aegilops tauschii genome reveals multiple impacts of transposons.</title>
        <authorList>
            <person name="Zhao G."/>
            <person name="Zou C."/>
            <person name="Li K."/>
            <person name="Wang K."/>
            <person name="Li T."/>
            <person name="Gao L."/>
            <person name="Zhang X."/>
            <person name="Wang H."/>
            <person name="Yang Z."/>
            <person name="Liu X."/>
            <person name="Jiang W."/>
            <person name="Mao L."/>
            <person name="Kong X."/>
            <person name="Jiao Y."/>
            <person name="Jia J."/>
        </authorList>
    </citation>
    <scope>NUCLEOTIDE SEQUENCE [LARGE SCALE GENOMIC DNA]</scope>
    <source>
        <strain evidence="5">cv. AL8/78</strain>
    </source>
</reference>
<dbReference type="SUPFAM" id="SSF57756">
    <property type="entry name" value="Retrovirus zinc finger-like domains"/>
    <property type="match status" value="1"/>
</dbReference>
<dbReference type="EnsemblPlants" id="AET5Gv20664100.1">
    <property type="protein sequence ID" value="AET5Gv20664100.1"/>
    <property type="gene ID" value="AET5Gv20664100"/>
</dbReference>
<dbReference type="PROSITE" id="PS50158">
    <property type="entry name" value="ZF_CCHC"/>
    <property type="match status" value="1"/>
</dbReference>
<dbReference type="InterPro" id="IPR036875">
    <property type="entry name" value="Znf_CCHC_sf"/>
</dbReference>
<protein>
    <recommendedName>
        <fullName evidence="3">CCHC-type domain-containing protein</fullName>
    </recommendedName>
</protein>
<dbReference type="GO" id="GO:0008270">
    <property type="term" value="F:zinc ion binding"/>
    <property type="evidence" value="ECO:0007669"/>
    <property type="project" value="UniProtKB-KW"/>
</dbReference>
<keyword evidence="1" id="KW-0863">Zinc-finger</keyword>
<evidence type="ECO:0000256" key="1">
    <source>
        <dbReference type="PROSITE-ProRule" id="PRU00047"/>
    </source>
</evidence>
<evidence type="ECO:0000256" key="2">
    <source>
        <dbReference type="SAM" id="MobiDB-lite"/>
    </source>
</evidence>
<dbReference type="STRING" id="200361.A0A453L7V4"/>
<reference evidence="4" key="5">
    <citation type="journal article" date="2021" name="G3 (Bethesda)">
        <title>Aegilops tauschii genome assembly Aet v5.0 features greater sequence contiguity and improved annotation.</title>
        <authorList>
            <person name="Wang L."/>
            <person name="Zhu T."/>
            <person name="Rodriguez J.C."/>
            <person name="Deal K.R."/>
            <person name="Dubcovsky J."/>
            <person name="McGuire P.E."/>
            <person name="Lux T."/>
            <person name="Spannagl M."/>
            <person name="Mayer K.F.X."/>
            <person name="Baldrich P."/>
            <person name="Meyers B.C."/>
            <person name="Huo N."/>
            <person name="Gu Y.Q."/>
            <person name="Zhou H."/>
            <person name="Devos K.M."/>
            <person name="Bennetzen J.L."/>
            <person name="Unver T."/>
            <person name="Budak H."/>
            <person name="Gulick P.J."/>
            <person name="Galiba G."/>
            <person name="Kalapos B."/>
            <person name="Nelson D.R."/>
            <person name="Li P."/>
            <person name="You F.M."/>
            <person name="Luo M.C."/>
            <person name="Dvorak J."/>
        </authorList>
    </citation>
    <scope>NUCLEOTIDE SEQUENCE [LARGE SCALE GENOMIC DNA]</scope>
    <source>
        <strain evidence="4">cv. AL8/78</strain>
    </source>
</reference>
<dbReference type="Proteomes" id="UP000015105">
    <property type="component" value="Chromosome 5D"/>
</dbReference>
<name>A0A453L7V4_AEGTS</name>
<evidence type="ECO:0000313" key="4">
    <source>
        <dbReference type="EnsemblPlants" id="AET5Gv20664100.1"/>
    </source>
</evidence>
<dbReference type="InterPro" id="IPR001878">
    <property type="entry name" value="Znf_CCHC"/>
</dbReference>
<keyword evidence="1" id="KW-0479">Metal-binding</keyword>
<dbReference type="PANTHER" id="PTHR33087">
    <property type="entry name" value="OS07G0539200 PROTEIN"/>
    <property type="match status" value="1"/>
</dbReference>
<feature type="compositionally biased region" description="Pro residues" evidence="2">
    <location>
        <begin position="35"/>
        <end position="51"/>
    </location>
</feature>
<proteinExistence type="predicted"/>
<evidence type="ECO:0000313" key="5">
    <source>
        <dbReference type="Proteomes" id="UP000015105"/>
    </source>
</evidence>
<feature type="region of interest" description="Disordered" evidence="2">
    <location>
        <begin position="231"/>
        <end position="296"/>
    </location>
</feature>
<dbReference type="Pfam" id="PF00098">
    <property type="entry name" value="zf-CCHC"/>
    <property type="match status" value="1"/>
</dbReference>
<feature type="region of interest" description="Disordered" evidence="2">
    <location>
        <begin position="1"/>
        <end position="128"/>
    </location>
</feature>
<reference evidence="4" key="4">
    <citation type="submission" date="2019-03" db="UniProtKB">
        <authorList>
            <consortium name="EnsemblPlants"/>
        </authorList>
    </citation>
    <scope>IDENTIFICATION</scope>
</reference>
<dbReference type="Gramene" id="AET5Gv20664100.1">
    <property type="protein sequence ID" value="AET5Gv20664100.1"/>
    <property type="gene ID" value="AET5Gv20664100"/>
</dbReference>
<sequence length="491" mass="53733">MASPTHWGDFSSSEDEDCGHARSYCEVLRSGSPSGTPPPPPPLSAAPPSGLPPLRRNRAPPLPPLLRPRRSRLPRHPRPPGPRPPAPRLSSIVVREEALNQGGRGGWQVAGRKCRRPRRLPAPPLPSMNIRSDLPPDLAGLCFNCLSEEHVAAMCTNERVCLRCRRPGHIARECTNPRSRSPPSANLRPISERLGARVGPSPSPPRLCSPPQQRATPAHARLGPAVLAAGRAPSEHGRPVAGAGEQQRRGAPAHARLGPAVVSTGRVPSERAPAAAPEVGETSRRARPGSPSARPSVERCVIPRSTEVVAAEDALRWTLVAFTMGGRPRTSLSAVTAAVEATVPEAADAFSVHRFWPADFLLLFASRVARDAVANAGEVQGRGFSLRLSPWNRQLQATRRPFHYRIRINMEGVPPHVWSRSTAQIILGSLPWVERLGTQTANRADIWAISRPTRGQMTPPWCPRRSSSWSRSRMRRWRWSLRTAWSCQRTR</sequence>